<name>A0A1G8RKK3_9NOCA</name>
<dbReference type="SUPFAM" id="SSF51735">
    <property type="entry name" value="NAD(P)-binding Rossmann-fold domains"/>
    <property type="match status" value="1"/>
</dbReference>
<protein>
    <submittedName>
        <fullName evidence="3">NAD(P)-dependent dehydrogenase, short-chain alcohol dehydrogenase family</fullName>
    </submittedName>
</protein>
<dbReference type="InterPro" id="IPR036291">
    <property type="entry name" value="NAD(P)-bd_dom_sf"/>
</dbReference>
<evidence type="ECO:0000256" key="2">
    <source>
        <dbReference type="ARBA" id="ARBA00023002"/>
    </source>
</evidence>
<comment type="similarity">
    <text evidence="1">Belongs to the short-chain dehydrogenases/reductases (SDR) family.</text>
</comment>
<keyword evidence="2" id="KW-0560">Oxidoreductase</keyword>
<dbReference type="RefSeq" id="WP_255314920.1">
    <property type="nucleotide sequence ID" value="NZ_CP048813.1"/>
</dbReference>
<dbReference type="Gene3D" id="3.40.50.720">
    <property type="entry name" value="NAD(P)-binding Rossmann-like Domain"/>
    <property type="match status" value="1"/>
</dbReference>
<sequence>MANTKVTTSGWTHHDGAALVVGGTGGIGAAIVRMLAERGARVVFTYRGNVAAARALEDSVPGARGVRLDLADPDAVADVVGEAAREPERLHTLVYAAGPPVPQRHLSTIAPERFREQLIDDAAGLFAVIHAALPALRRSRGAIVAVTSAATGRYAARDGLSVIPKSAVESLVRGIAVEEGRFGIRANCVGPGMLSDGMAETLVASGDLDDRALEAARRNTPLRRFGSSRDIAEAVCFLASDAAGFVSGQKLDVDGGYSA</sequence>
<dbReference type="EMBL" id="FNDN01000018">
    <property type="protein sequence ID" value="SDJ17035.1"/>
    <property type="molecule type" value="Genomic_DNA"/>
</dbReference>
<proteinExistence type="inferred from homology"/>
<dbReference type="AlphaFoldDB" id="A0A1G8RKK3"/>
<evidence type="ECO:0000313" key="3">
    <source>
        <dbReference type="EMBL" id="SDJ17035.1"/>
    </source>
</evidence>
<evidence type="ECO:0000313" key="4">
    <source>
        <dbReference type="Proteomes" id="UP000183263"/>
    </source>
</evidence>
<accession>A0A1G8RKK3</accession>
<dbReference type="GO" id="GO:0016491">
    <property type="term" value="F:oxidoreductase activity"/>
    <property type="evidence" value="ECO:0007669"/>
    <property type="project" value="UniProtKB-KW"/>
</dbReference>
<keyword evidence="4" id="KW-1185">Reference proteome</keyword>
<reference evidence="3 4" key="1">
    <citation type="submission" date="2016-10" db="EMBL/GenBank/DDBJ databases">
        <authorList>
            <person name="de Groot N.N."/>
        </authorList>
    </citation>
    <scope>NUCLEOTIDE SEQUENCE [LARGE SCALE GENOMIC DNA]</scope>
    <source>
        <strain evidence="3 4">DSM 44892</strain>
    </source>
</reference>
<evidence type="ECO:0000256" key="1">
    <source>
        <dbReference type="ARBA" id="ARBA00006484"/>
    </source>
</evidence>
<dbReference type="InterPro" id="IPR002347">
    <property type="entry name" value="SDR_fam"/>
</dbReference>
<dbReference type="PANTHER" id="PTHR43639:SF1">
    <property type="entry name" value="SHORT-CHAIN DEHYDROGENASE_REDUCTASE FAMILY PROTEIN"/>
    <property type="match status" value="1"/>
</dbReference>
<organism evidence="3 4">
    <name type="scientific">Rhodococcus triatomae</name>
    <dbReference type="NCBI Taxonomy" id="300028"/>
    <lineage>
        <taxon>Bacteria</taxon>
        <taxon>Bacillati</taxon>
        <taxon>Actinomycetota</taxon>
        <taxon>Actinomycetes</taxon>
        <taxon>Mycobacteriales</taxon>
        <taxon>Nocardiaceae</taxon>
        <taxon>Rhodococcus</taxon>
    </lineage>
</organism>
<dbReference type="Pfam" id="PF13561">
    <property type="entry name" value="adh_short_C2"/>
    <property type="match status" value="1"/>
</dbReference>
<dbReference type="PRINTS" id="PR00081">
    <property type="entry name" value="GDHRDH"/>
</dbReference>
<gene>
    <name evidence="3" type="ORF">SAMN05444695_11813</name>
</gene>
<dbReference type="Proteomes" id="UP000183263">
    <property type="component" value="Unassembled WGS sequence"/>
</dbReference>
<dbReference type="CDD" id="cd05233">
    <property type="entry name" value="SDR_c"/>
    <property type="match status" value="1"/>
</dbReference>
<dbReference type="PANTHER" id="PTHR43639">
    <property type="entry name" value="OXIDOREDUCTASE, SHORT-CHAIN DEHYDROGENASE/REDUCTASE FAMILY (AFU_ORTHOLOGUE AFUA_5G02870)"/>
    <property type="match status" value="1"/>
</dbReference>